<sequence length="188" mass="20232">MHPELHATLNFLAHTLGAVSHGAAPEPESAEYAAHHLQINARSVRFRFAKITPTKGGQFVTLWKRSAVNPQAPAAHTPIAPFDASDAVDVVVVSARAGALWGLFVFPKAVLVAQGVFARAGVGGKRALRVYPAWDACPSRQAQKTQDWQLRHFIDLSKGMASAAEQTQTVFAMAFAPHHAPNQDPTGR</sequence>
<dbReference type="InterPro" id="IPR011235">
    <property type="entry name" value="MepB-like"/>
</dbReference>
<evidence type="ECO:0000313" key="2">
    <source>
        <dbReference type="Proteomes" id="UP000317365"/>
    </source>
</evidence>
<dbReference type="EMBL" id="CP036282">
    <property type="protein sequence ID" value="QDL52968.1"/>
    <property type="molecule type" value="Genomic_DNA"/>
</dbReference>
<dbReference type="KEGG" id="rhg:EXZ61_01605"/>
<dbReference type="Gene3D" id="3.40.1350.140">
    <property type="entry name" value="MepB-like"/>
    <property type="match status" value="1"/>
</dbReference>
<keyword evidence="2" id="KW-1185">Reference proteome</keyword>
<accession>A0A515EJX9</accession>
<dbReference type="AlphaFoldDB" id="A0A515EJX9"/>
<reference evidence="2" key="2">
    <citation type="journal article" date="2020" name="Int. J. Syst. Evol. Microbiol.">
        <title>Genomic insights into a novel species Rhodoferax aquaticus sp. nov., isolated from freshwater.</title>
        <authorList>
            <person name="Li T."/>
            <person name="Zhuo Y."/>
            <person name="Jin C.Z."/>
            <person name="Wu X."/>
            <person name="Ko S.R."/>
            <person name="Jin F.J."/>
            <person name="Ahn C.Y."/>
            <person name="Oh H.M."/>
            <person name="Lee H.G."/>
            <person name="Jin L."/>
        </authorList>
    </citation>
    <scope>NUCLEOTIDE SEQUENCE [LARGE SCALE GENOMIC DNA]</scope>
    <source>
        <strain evidence="2">Gr-4</strain>
    </source>
</reference>
<evidence type="ECO:0000313" key="1">
    <source>
        <dbReference type="EMBL" id="QDL52968.1"/>
    </source>
</evidence>
<proteinExistence type="predicted"/>
<organism evidence="1 2">
    <name type="scientific">Rhodoferax aquaticus</name>
    <dbReference type="NCBI Taxonomy" id="2527691"/>
    <lineage>
        <taxon>Bacteria</taxon>
        <taxon>Pseudomonadati</taxon>
        <taxon>Pseudomonadota</taxon>
        <taxon>Betaproteobacteria</taxon>
        <taxon>Burkholderiales</taxon>
        <taxon>Comamonadaceae</taxon>
        <taxon>Rhodoferax</taxon>
    </lineage>
</organism>
<dbReference type="InterPro" id="IPR038231">
    <property type="entry name" value="MepB-like_sf"/>
</dbReference>
<dbReference type="RefSeq" id="WP_142808421.1">
    <property type="nucleotide sequence ID" value="NZ_CP036282.1"/>
</dbReference>
<dbReference type="Proteomes" id="UP000317365">
    <property type="component" value="Chromosome"/>
</dbReference>
<dbReference type="Pfam" id="PF08877">
    <property type="entry name" value="MepB-like"/>
    <property type="match status" value="1"/>
</dbReference>
<gene>
    <name evidence="1" type="ORF">EXZ61_01605</name>
</gene>
<protein>
    <submittedName>
        <fullName evidence="1">MepB domain containing protein</fullName>
    </submittedName>
</protein>
<reference evidence="2" key="1">
    <citation type="submission" date="2019-02" db="EMBL/GenBank/DDBJ databases">
        <title>Complete genome sequence of Rhodoferax sp. Gr-4.</title>
        <authorList>
            <person name="Jin L."/>
        </authorList>
    </citation>
    <scope>NUCLEOTIDE SEQUENCE [LARGE SCALE GENOMIC DNA]</scope>
    <source>
        <strain evidence="2">Gr-4</strain>
    </source>
</reference>
<name>A0A515EJX9_9BURK</name>